<comment type="caution">
    <text evidence="1">The sequence shown here is derived from an EMBL/GenBank/DDBJ whole genome shotgun (WGS) entry which is preliminary data.</text>
</comment>
<name>R7WTX0_9NOCA</name>
<reference evidence="1 2" key="1">
    <citation type="journal article" date="2013" name="Genome Announc.">
        <title>Draft Genome Sequence of Rhodococcus rhodnii Strain LMG5362, a Symbiont of Rhodnius prolixus (Hemiptera, Reduviidae, Triatominae), the Principle Vector of Trypanosoma cruzi.</title>
        <authorList>
            <person name="Pachebat J.A."/>
            <person name="van Keulen G."/>
            <person name="Whitten M.M."/>
            <person name="Girdwood S."/>
            <person name="Del Sol R."/>
            <person name="Dyson P.J."/>
            <person name="Facey P.D."/>
        </authorList>
    </citation>
    <scope>NUCLEOTIDE SEQUENCE [LARGE SCALE GENOMIC DNA]</scope>
    <source>
        <strain evidence="1 2">LMG 5362</strain>
    </source>
</reference>
<dbReference type="EMBL" id="APMY01000031">
    <property type="protein sequence ID" value="EOM77599.1"/>
    <property type="molecule type" value="Genomic_DNA"/>
</dbReference>
<dbReference type="Proteomes" id="UP000013525">
    <property type="component" value="Unassembled WGS sequence"/>
</dbReference>
<gene>
    <name evidence="1" type="ORF">Rrhod_1009</name>
</gene>
<sequence>MRQIYFANTFETRGFDDRGRVFLTPAGSAPHVELCTPPRPTRVVHATAIEPEFALHIT</sequence>
<protein>
    <submittedName>
        <fullName evidence="1">Uncharacterized protein</fullName>
    </submittedName>
</protein>
<evidence type="ECO:0000313" key="2">
    <source>
        <dbReference type="Proteomes" id="UP000013525"/>
    </source>
</evidence>
<evidence type="ECO:0000313" key="1">
    <source>
        <dbReference type="EMBL" id="EOM77599.1"/>
    </source>
</evidence>
<dbReference type="AlphaFoldDB" id="R7WTX0"/>
<organism evidence="1 2">
    <name type="scientific">Rhodococcus rhodnii LMG 5362</name>
    <dbReference type="NCBI Taxonomy" id="1273125"/>
    <lineage>
        <taxon>Bacteria</taxon>
        <taxon>Bacillati</taxon>
        <taxon>Actinomycetota</taxon>
        <taxon>Actinomycetes</taxon>
        <taxon>Mycobacteriales</taxon>
        <taxon>Nocardiaceae</taxon>
        <taxon>Rhodococcus</taxon>
    </lineage>
</organism>
<accession>R7WTX0</accession>
<keyword evidence="2" id="KW-1185">Reference proteome</keyword>
<proteinExistence type="predicted"/>